<keyword evidence="2" id="KW-1185">Reference proteome</keyword>
<dbReference type="Proteomes" id="UP001371305">
    <property type="component" value="Unassembled WGS sequence"/>
</dbReference>
<comment type="caution">
    <text evidence="1">The sequence shown here is derived from an EMBL/GenBank/DDBJ whole genome shotgun (WGS) entry which is preliminary data.</text>
</comment>
<dbReference type="EMBL" id="JBBUKT010000006">
    <property type="protein sequence ID" value="MEK7952174.1"/>
    <property type="molecule type" value="Genomic_DNA"/>
</dbReference>
<name>A0ABU9AYZ3_9BACT</name>
<reference evidence="1 2" key="1">
    <citation type="submission" date="2024-04" db="EMBL/GenBank/DDBJ databases">
        <title>Luteolibacter sp. isolated from soil.</title>
        <authorList>
            <person name="An J."/>
        </authorList>
    </citation>
    <scope>NUCLEOTIDE SEQUENCE [LARGE SCALE GENOMIC DNA]</scope>
    <source>
        <strain evidence="1 2">Y139</strain>
    </source>
</reference>
<dbReference type="RefSeq" id="WP_341405932.1">
    <property type="nucleotide sequence ID" value="NZ_JBBUKT010000006.1"/>
</dbReference>
<evidence type="ECO:0000313" key="1">
    <source>
        <dbReference type="EMBL" id="MEK7952174.1"/>
    </source>
</evidence>
<evidence type="ECO:0000313" key="2">
    <source>
        <dbReference type="Proteomes" id="UP001371305"/>
    </source>
</evidence>
<proteinExistence type="predicted"/>
<organism evidence="1 2">
    <name type="scientific">Luteolibacter soli</name>
    <dbReference type="NCBI Taxonomy" id="3135280"/>
    <lineage>
        <taxon>Bacteria</taxon>
        <taxon>Pseudomonadati</taxon>
        <taxon>Verrucomicrobiota</taxon>
        <taxon>Verrucomicrobiia</taxon>
        <taxon>Verrucomicrobiales</taxon>
        <taxon>Verrucomicrobiaceae</taxon>
        <taxon>Luteolibacter</taxon>
    </lineage>
</organism>
<protein>
    <submittedName>
        <fullName evidence="1">Uncharacterized protein</fullName>
    </submittedName>
</protein>
<gene>
    <name evidence="1" type="ORF">WKV53_16800</name>
</gene>
<sequence length="168" mass="18325">MGNRANFVVIQNGLATAFEDQWAAVACTYDFACGPEHASEALKTYSETTELMDWAFAEAGYLIDFDSRLAIAFGMPHGDEDIFGDEELGSDFEELKAMEDPSVAKLKEGDYQGFLEGIAGVWKGWKLVWDQRGADAFAEHLQKKAISGIETAAASHPPDTAPAVFHQA</sequence>
<accession>A0ABU9AYZ3</accession>